<feature type="non-terminal residue" evidence="7">
    <location>
        <position position="119"/>
    </location>
</feature>
<dbReference type="Pfam" id="PF05485">
    <property type="entry name" value="THAP"/>
    <property type="match status" value="1"/>
</dbReference>
<protein>
    <submittedName>
        <fullName evidence="7">THAP domain-containing protein 1 B-like</fullName>
    </submittedName>
</protein>
<dbReference type="PROSITE" id="PS50950">
    <property type="entry name" value="ZF_THAP"/>
    <property type="match status" value="1"/>
</dbReference>
<keyword evidence="3" id="KW-0862">Zinc</keyword>
<proteinExistence type="predicted"/>
<keyword evidence="2 5" id="KW-0863">Zinc-finger</keyword>
<name>A0A6G0XS60_APHCR</name>
<dbReference type="InterPro" id="IPR006612">
    <property type="entry name" value="THAP_Znf"/>
</dbReference>
<keyword evidence="4 5" id="KW-0238">DNA-binding</keyword>
<keyword evidence="8" id="KW-1185">Reference proteome</keyword>
<evidence type="ECO:0000259" key="6">
    <source>
        <dbReference type="PROSITE" id="PS50950"/>
    </source>
</evidence>
<evidence type="ECO:0000313" key="8">
    <source>
        <dbReference type="Proteomes" id="UP000478052"/>
    </source>
</evidence>
<evidence type="ECO:0000256" key="5">
    <source>
        <dbReference type="PROSITE-ProRule" id="PRU00309"/>
    </source>
</evidence>
<feature type="domain" description="THAP-type" evidence="6">
    <location>
        <begin position="1"/>
        <end position="84"/>
    </location>
</feature>
<accession>A0A6G0XS60</accession>
<dbReference type="SMART" id="SM00692">
    <property type="entry name" value="DM3"/>
    <property type="match status" value="1"/>
</dbReference>
<evidence type="ECO:0000256" key="4">
    <source>
        <dbReference type="ARBA" id="ARBA00023125"/>
    </source>
</evidence>
<dbReference type="SUPFAM" id="SSF57716">
    <property type="entry name" value="Glucocorticoid receptor-like (DNA-binding domain)"/>
    <property type="match status" value="1"/>
</dbReference>
<reference evidence="7 8" key="1">
    <citation type="submission" date="2019-08" db="EMBL/GenBank/DDBJ databases">
        <title>Whole genome of Aphis craccivora.</title>
        <authorList>
            <person name="Voronova N.V."/>
            <person name="Shulinski R.S."/>
            <person name="Bandarenka Y.V."/>
            <person name="Zhorov D.G."/>
            <person name="Warner D."/>
        </authorList>
    </citation>
    <scope>NUCLEOTIDE SEQUENCE [LARGE SCALE GENOMIC DNA]</scope>
    <source>
        <strain evidence="7">180601</strain>
        <tissue evidence="7">Whole Body</tissue>
    </source>
</reference>
<comment type="caution">
    <text evidence="7">The sequence shown here is derived from an EMBL/GenBank/DDBJ whole genome shotgun (WGS) entry which is preliminary data.</text>
</comment>
<evidence type="ECO:0000256" key="1">
    <source>
        <dbReference type="ARBA" id="ARBA00022723"/>
    </source>
</evidence>
<evidence type="ECO:0000313" key="7">
    <source>
        <dbReference type="EMBL" id="KAF0743249.1"/>
    </source>
</evidence>
<keyword evidence="1" id="KW-0479">Metal-binding</keyword>
<evidence type="ECO:0000256" key="2">
    <source>
        <dbReference type="ARBA" id="ARBA00022771"/>
    </source>
</evidence>
<dbReference type="OrthoDB" id="6622826at2759"/>
<dbReference type="InterPro" id="IPR026521">
    <property type="entry name" value="THAP2"/>
</dbReference>
<gene>
    <name evidence="7" type="ORF">FWK35_00014954</name>
</gene>
<dbReference type="EMBL" id="VUJU01007598">
    <property type="protein sequence ID" value="KAF0743249.1"/>
    <property type="molecule type" value="Genomic_DNA"/>
</dbReference>
<dbReference type="PANTHER" id="PTHR47696">
    <property type="entry name" value="THAP DOMAIN-CONTAINING PROTEIN 2"/>
    <property type="match status" value="1"/>
</dbReference>
<evidence type="ECO:0000256" key="3">
    <source>
        <dbReference type="ARBA" id="ARBA00022833"/>
    </source>
</evidence>
<dbReference type="SMART" id="SM00980">
    <property type="entry name" value="THAP"/>
    <property type="match status" value="1"/>
</dbReference>
<dbReference type="AlphaFoldDB" id="A0A6G0XS60"/>
<dbReference type="Proteomes" id="UP000478052">
    <property type="component" value="Unassembled WGS sequence"/>
</dbReference>
<dbReference type="PANTHER" id="PTHR47696:SF1">
    <property type="entry name" value="THAP DOMAIN-CONTAINING PROTEIN 2"/>
    <property type="match status" value="1"/>
</dbReference>
<organism evidence="7 8">
    <name type="scientific">Aphis craccivora</name>
    <name type="common">Cowpea aphid</name>
    <dbReference type="NCBI Taxonomy" id="307492"/>
    <lineage>
        <taxon>Eukaryota</taxon>
        <taxon>Metazoa</taxon>
        <taxon>Ecdysozoa</taxon>
        <taxon>Arthropoda</taxon>
        <taxon>Hexapoda</taxon>
        <taxon>Insecta</taxon>
        <taxon>Pterygota</taxon>
        <taxon>Neoptera</taxon>
        <taxon>Paraneoptera</taxon>
        <taxon>Hemiptera</taxon>
        <taxon>Sternorrhyncha</taxon>
        <taxon>Aphidomorpha</taxon>
        <taxon>Aphidoidea</taxon>
        <taxon>Aphididae</taxon>
        <taxon>Aphidini</taxon>
        <taxon>Aphis</taxon>
        <taxon>Aphis</taxon>
    </lineage>
</organism>
<dbReference type="GO" id="GO:0008270">
    <property type="term" value="F:zinc ion binding"/>
    <property type="evidence" value="ECO:0007669"/>
    <property type="project" value="UniProtKB-KW"/>
</dbReference>
<sequence>MPSCAICGRSRNKKTKEEHITFHRLPQSTVVQAQWLTFARENGIHESLLKPSISLFCSTHFTDSCFERYTNTTQLKLNAVPTIMIKRVKCAKILYPEIEIPIHANEPLCIQSSSSTLTC</sequence>
<dbReference type="GO" id="GO:0003677">
    <property type="term" value="F:DNA binding"/>
    <property type="evidence" value="ECO:0007669"/>
    <property type="project" value="UniProtKB-UniRule"/>
</dbReference>